<accession>A0A087SYT2</accession>
<evidence type="ECO:0000313" key="2">
    <source>
        <dbReference type="EMBL" id="KFM58021.1"/>
    </source>
</evidence>
<dbReference type="EMBL" id="KK112589">
    <property type="protein sequence ID" value="KFM58021.1"/>
    <property type="molecule type" value="Genomic_DNA"/>
</dbReference>
<dbReference type="AlphaFoldDB" id="A0A087SYT2"/>
<feature type="non-terminal residue" evidence="2">
    <location>
        <position position="193"/>
    </location>
</feature>
<gene>
    <name evidence="2" type="ORF">X975_21491</name>
</gene>
<protein>
    <submittedName>
        <fullName evidence="2">Uncharacterized protein</fullName>
    </submittedName>
</protein>
<keyword evidence="3" id="KW-1185">Reference proteome</keyword>
<dbReference type="Proteomes" id="UP000054359">
    <property type="component" value="Unassembled WGS sequence"/>
</dbReference>
<proteinExistence type="predicted"/>
<sequence>MLTSKVLDSRETIRAELPNDPEFEREPEFKQANIQKLIDEALKNSDVARERQRLYDDKKRRESDFKVGDKVLKSKFTLYSAPENVVSKFARKFEGPHNRSQQIVGAVIYLKTESGERMKATLDQLKKYYERKDFDVLHDLFQASEPEETASPVTILTHRNFHHLRKSKQLKKLQVRKSAEEFQRKESLNVWKI</sequence>
<organism evidence="2 3">
    <name type="scientific">Stegodyphus mimosarum</name>
    <name type="common">African social velvet spider</name>
    <dbReference type="NCBI Taxonomy" id="407821"/>
    <lineage>
        <taxon>Eukaryota</taxon>
        <taxon>Metazoa</taxon>
        <taxon>Ecdysozoa</taxon>
        <taxon>Arthropoda</taxon>
        <taxon>Chelicerata</taxon>
        <taxon>Arachnida</taxon>
        <taxon>Araneae</taxon>
        <taxon>Araneomorphae</taxon>
        <taxon>Entelegynae</taxon>
        <taxon>Eresoidea</taxon>
        <taxon>Eresidae</taxon>
        <taxon>Stegodyphus</taxon>
    </lineage>
</organism>
<dbReference type="OrthoDB" id="425619at2759"/>
<evidence type="ECO:0000313" key="3">
    <source>
        <dbReference type="Proteomes" id="UP000054359"/>
    </source>
</evidence>
<reference evidence="2 3" key="1">
    <citation type="submission" date="2013-11" db="EMBL/GenBank/DDBJ databases">
        <title>Genome sequencing of Stegodyphus mimosarum.</title>
        <authorList>
            <person name="Bechsgaard J."/>
        </authorList>
    </citation>
    <scope>NUCLEOTIDE SEQUENCE [LARGE SCALE GENOMIC DNA]</scope>
</reference>
<feature type="region of interest" description="Disordered" evidence="1">
    <location>
        <begin position="1"/>
        <end position="26"/>
    </location>
</feature>
<name>A0A087SYT2_STEMI</name>
<evidence type="ECO:0000256" key="1">
    <source>
        <dbReference type="SAM" id="MobiDB-lite"/>
    </source>
</evidence>